<dbReference type="Gene3D" id="3.40.50.150">
    <property type="entry name" value="Vaccinia Virus protein VP39"/>
    <property type="match status" value="1"/>
</dbReference>
<dbReference type="PANTHER" id="PTHR10509:SF14">
    <property type="entry name" value="CAFFEOYL-COA O-METHYLTRANSFERASE 3-RELATED"/>
    <property type="match status" value="1"/>
</dbReference>
<dbReference type="AlphaFoldDB" id="A0A7Z0WHG5"/>
<evidence type="ECO:0000313" key="4">
    <source>
        <dbReference type="EMBL" id="OLF07335.1"/>
    </source>
</evidence>
<keyword evidence="3" id="KW-0949">S-adenosyl-L-methionine</keyword>
<dbReference type="OrthoDB" id="9799672at2"/>
<dbReference type="InterPro" id="IPR029063">
    <property type="entry name" value="SAM-dependent_MTases_sf"/>
</dbReference>
<keyword evidence="2 4" id="KW-0808">Transferase</keyword>
<comment type="caution">
    <text evidence="4">The sequence shown here is derived from an EMBL/GenBank/DDBJ whole genome shotgun (WGS) entry which is preliminary data.</text>
</comment>
<dbReference type="CDD" id="cd02440">
    <property type="entry name" value="AdoMet_MTases"/>
    <property type="match status" value="1"/>
</dbReference>
<dbReference type="PANTHER" id="PTHR10509">
    <property type="entry name" value="O-METHYLTRANSFERASE-RELATED"/>
    <property type="match status" value="1"/>
</dbReference>
<gene>
    <name evidence="4" type="ORF">BLA60_27575</name>
</gene>
<dbReference type="RefSeq" id="WP_075135927.1">
    <property type="nucleotide sequence ID" value="NZ_MSIF01000016.1"/>
</dbReference>
<evidence type="ECO:0000256" key="2">
    <source>
        <dbReference type="ARBA" id="ARBA00022679"/>
    </source>
</evidence>
<sequence>MASQLDVTDDLLSYVRQVSLRDDEVLRDLRELTLELPGGEKLMVMAEEGQLLELLVRLSGARRVVDVGTFTGYSALCLARAIPPDGTVITCDLHARWATIAADHWERAGVAGRIDFRVGDGTRILADLYDEFGPDSFGLVFVDADKTGYRDYYEAALRLLPSNGLVVFDNTLLFGQVVDPAAQDPNTVAIRALNEFLHEDDRVDIVLLPIGDGITLARKK</sequence>
<dbReference type="SUPFAM" id="SSF53335">
    <property type="entry name" value="S-adenosyl-L-methionine-dependent methyltransferases"/>
    <property type="match status" value="1"/>
</dbReference>
<dbReference type="GO" id="GO:0008757">
    <property type="term" value="F:S-adenosylmethionine-dependent methyltransferase activity"/>
    <property type="evidence" value="ECO:0007669"/>
    <property type="project" value="TreeGrafter"/>
</dbReference>
<organism evidence="4 5">
    <name type="scientific">Actinophytocola xinjiangensis</name>
    <dbReference type="NCBI Taxonomy" id="485602"/>
    <lineage>
        <taxon>Bacteria</taxon>
        <taxon>Bacillati</taxon>
        <taxon>Actinomycetota</taxon>
        <taxon>Actinomycetes</taxon>
        <taxon>Pseudonocardiales</taxon>
        <taxon>Pseudonocardiaceae</taxon>
    </lineage>
</organism>
<evidence type="ECO:0000256" key="3">
    <source>
        <dbReference type="ARBA" id="ARBA00022691"/>
    </source>
</evidence>
<dbReference type="Proteomes" id="UP000185696">
    <property type="component" value="Unassembled WGS sequence"/>
</dbReference>
<protein>
    <submittedName>
        <fullName evidence="4">SAM-dependent methyltransferase</fullName>
    </submittedName>
</protein>
<accession>A0A7Z0WHG5</accession>
<keyword evidence="5" id="KW-1185">Reference proteome</keyword>
<evidence type="ECO:0000313" key="5">
    <source>
        <dbReference type="Proteomes" id="UP000185696"/>
    </source>
</evidence>
<dbReference type="InterPro" id="IPR002935">
    <property type="entry name" value="SAM_O-MeTrfase"/>
</dbReference>
<dbReference type="GO" id="GO:0008171">
    <property type="term" value="F:O-methyltransferase activity"/>
    <property type="evidence" value="ECO:0007669"/>
    <property type="project" value="InterPro"/>
</dbReference>
<proteinExistence type="predicted"/>
<dbReference type="PROSITE" id="PS51682">
    <property type="entry name" value="SAM_OMT_I"/>
    <property type="match status" value="1"/>
</dbReference>
<name>A0A7Z0WHG5_9PSEU</name>
<keyword evidence="1 4" id="KW-0489">Methyltransferase</keyword>
<reference evidence="4 5" key="1">
    <citation type="submission" date="2016-12" db="EMBL/GenBank/DDBJ databases">
        <title>The draft genome sequence of Actinophytocola xinjiangensis.</title>
        <authorList>
            <person name="Wang W."/>
            <person name="Yuan L."/>
        </authorList>
    </citation>
    <scope>NUCLEOTIDE SEQUENCE [LARGE SCALE GENOMIC DNA]</scope>
    <source>
        <strain evidence="4 5">CGMCC 4.4663</strain>
    </source>
</reference>
<dbReference type="EMBL" id="MSIF01000016">
    <property type="protein sequence ID" value="OLF07335.1"/>
    <property type="molecule type" value="Genomic_DNA"/>
</dbReference>
<dbReference type="InterPro" id="IPR050362">
    <property type="entry name" value="Cation-dep_OMT"/>
</dbReference>
<dbReference type="Pfam" id="PF01596">
    <property type="entry name" value="Methyltransf_3"/>
    <property type="match status" value="1"/>
</dbReference>
<dbReference type="GO" id="GO:0032259">
    <property type="term" value="P:methylation"/>
    <property type="evidence" value="ECO:0007669"/>
    <property type="project" value="UniProtKB-KW"/>
</dbReference>
<evidence type="ECO:0000256" key="1">
    <source>
        <dbReference type="ARBA" id="ARBA00022603"/>
    </source>
</evidence>